<protein>
    <recommendedName>
        <fullName evidence="4">Succinate dehydrogenase assembly factor 2, mitochondrial</fullName>
        <shortName evidence="4">SDH assembly factor 2</shortName>
        <shortName evidence="4">SDHAF2</shortName>
    </recommendedName>
</protein>
<dbReference type="GO" id="GO:0010719">
    <property type="term" value="P:negative regulation of epithelial to mesenchymal transition"/>
    <property type="evidence" value="ECO:0007669"/>
    <property type="project" value="UniProtKB-ARBA"/>
</dbReference>
<evidence type="ECO:0000256" key="4">
    <source>
        <dbReference type="HAMAP-Rule" id="MF_03057"/>
    </source>
</evidence>
<feature type="region of interest" description="Disordered" evidence="5">
    <location>
        <begin position="1"/>
        <end position="284"/>
    </location>
</feature>
<dbReference type="InterPro" id="IPR036714">
    <property type="entry name" value="SDH_sf"/>
</dbReference>
<accession>A0A9L0IXM7</accession>
<gene>
    <name evidence="4 6" type="primary">SDHAF2</name>
    <name evidence="4" type="synonym">PGL2</name>
    <name evidence="4" type="synonym">SDH5</name>
</gene>
<dbReference type="GO" id="GO:0090090">
    <property type="term" value="P:negative regulation of canonical Wnt signaling pathway"/>
    <property type="evidence" value="ECO:0007669"/>
    <property type="project" value="UniProtKB-ARBA"/>
</dbReference>
<evidence type="ECO:0000256" key="3">
    <source>
        <dbReference type="ARBA" id="ARBA00023186"/>
    </source>
</evidence>
<sequence>ERCHCGIQKEVSVRRHEGPGLGGRQSRPASRLQRRSTPAAQARPHPLRPAPPPASRRPSLSQAAGARGARCPSPSGPSRVTPQLPAARRESPGLGSSGPSDGAAKNGRGRARSPSRRTCPGRTAAPRESLRGPELRPPPLPTRAQSSPPARPAPLPPHRPGPAPSAPSLKGPRLPPARRLRPPQTQPTPSPPPRRPRALFRPSRPPAARPRYREYGGGGGESGLGPKRANRSRPQVPPPTAAGVTRTATSALRTATSSGSGAQRRSPRGGRPGVPGSGRSSGFRCGSGKMSVVAVLPALARMLAVSRRHLVSPSLSMTAFRCFYRGDSPTDSQKDLIEIPLPPWQERTDESIETKRARLLYESRKRGMLENCILLSLFAKEHLHHMTEKQLNLYDRLINEPSNDWDIYYWATEAKPAPEIFENEVMALLRDFAKNKNKEQRLRAPDLEYLFEKPH</sequence>
<keyword evidence="2 4" id="KW-0496">Mitochondrion</keyword>
<reference evidence="6 7" key="1">
    <citation type="journal article" date="2020" name="Nat. Commun.">
        <title>Donkey genomes provide new insights into domestication and selection for coat color.</title>
        <authorList>
            <person name="Wang"/>
            <person name="C."/>
            <person name="Li"/>
            <person name="H."/>
            <person name="Guo"/>
            <person name="Y."/>
            <person name="Huang"/>
            <person name="J."/>
            <person name="Sun"/>
            <person name="Y."/>
            <person name="Min"/>
            <person name="J."/>
            <person name="Wang"/>
            <person name="J."/>
            <person name="Fang"/>
            <person name="X."/>
            <person name="Zhao"/>
            <person name="Z."/>
            <person name="Wang"/>
            <person name="S."/>
            <person name="Zhang"/>
            <person name="Y."/>
            <person name="Liu"/>
            <person name="Q."/>
            <person name="Jiang"/>
            <person name="Q."/>
            <person name="Wang"/>
            <person name="X."/>
            <person name="Guo"/>
            <person name="Y."/>
            <person name="Yang"/>
            <person name="C."/>
            <person name="Wang"/>
            <person name="Y."/>
            <person name="Tian"/>
            <person name="F."/>
            <person name="Zhuang"/>
            <person name="G."/>
            <person name="Fan"/>
            <person name="Y."/>
            <person name="Gao"/>
            <person name="Q."/>
            <person name="Li"/>
            <person name="Y."/>
            <person name="Ju"/>
            <person name="Z."/>
            <person name="Li"/>
            <person name="J."/>
            <person name="Li"/>
            <person name="R."/>
            <person name="Hou"/>
            <person name="M."/>
            <person name="Yang"/>
            <person name="G."/>
            <person name="Liu"/>
            <person name="G."/>
            <person name="Liu"/>
            <person name="W."/>
            <person name="Guo"/>
            <person name="J."/>
            <person name="Pan"/>
            <person name="S."/>
            <person name="Fan"/>
            <person name="G."/>
            <person name="Zhang"/>
            <person name="W."/>
            <person name="Zhang"/>
            <person name="R."/>
            <person name="Yu"/>
            <person name="J."/>
            <person name="Zhang"/>
            <person name="X."/>
            <person name="Yin"/>
            <person name="Q."/>
            <person name="Ji"/>
            <person name="C."/>
            <person name="Jin"/>
            <person name="Y."/>
            <person name="Yue"/>
            <person name="G."/>
            <person name="Liu"/>
            <person name="M."/>
            <person name="Xu"/>
            <person name="J."/>
            <person name="Liu"/>
            <person name="S."/>
            <person name="Jordana"/>
            <person name="J."/>
            <person name="Noce"/>
            <person name="A."/>
            <person name="Amills"/>
            <person name="M."/>
            <person name="Wu"/>
            <person name="D.D."/>
            <person name="Li"/>
            <person name="S."/>
            <person name="Zhou"/>
            <person name="X. and Zhong"/>
            <person name="J."/>
        </authorList>
    </citation>
    <scope>NUCLEOTIDE SEQUENCE [LARGE SCALE GENOMIC DNA]</scope>
</reference>
<keyword evidence="3 4" id="KW-0143">Chaperone</keyword>
<comment type="function">
    <text evidence="4">Plays an essential role in the assembly of succinate dehydrogenase (SDH), an enzyme complex (also referred to as respiratory complex II) that is a component of both the tricarboxylic acid (TCA) cycle and the mitochondrial electron transport chain, and which couples the oxidation of succinate to fumarate with the reduction of ubiquinone (coenzyme Q) to ubiquinol. Required for flavinylation (covalent attachment of FAD) of the flavoprotein subunit SDHA of the SDH catalytic dimer.</text>
</comment>
<dbReference type="Pfam" id="PF03937">
    <property type="entry name" value="Sdh5"/>
    <property type="match status" value="1"/>
</dbReference>
<reference evidence="6" key="2">
    <citation type="submission" date="2025-08" db="UniProtKB">
        <authorList>
            <consortium name="Ensembl"/>
        </authorList>
    </citation>
    <scope>IDENTIFICATION</scope>
</reference>
<comment type="similarity">
    <text evidence="4">Belongs to the SDHAF2 family.</text>
</comment>
<reference evidence="6" key="3">
    <citation type="submission" date="2025-09" db="UniProtKB">
        <authorList>
            <consortium name="Ensembl"/>
        </authorList>
    </citation>
    <scope>IDENTIFICATION</scope>
</reference>
<proteinExistence type="inferred from homology"/>
<dbReference type="Ensembl" id="ENSEAST00005075543.1">
    <property type="protein sequence ID" value="ENSEASP00005045634.1"/>
    <property type="gene ID" value="ENSEASG00005030853.1"/>
</dbReference>
<dbReference type="AlphaFoldDB" id="A0A9L0IXM7"/>
<feature type="compositionally biased region" description="Low complexity" evidence="5">
    <location>
        <begin position="92"/>
        <end position="102"/>
    </location>
</feature>
<name>A0A9L0IXM7_EQUAS</name>
<organism evidence="6 7">
    <name type="scientific">Equus asinus</name>
    <name type="common">Donkey</name>
    <name type="synonym">Equus africanus asinus</name>
    <dbReference type="NCBI Taxonomy" id="9793"/>
    <lineage>
        <taxon>Eukaryota</taxon>
        <taxon>Metazoa</taxon>
        <taxon>Chordata</taxon>
        <taxon>Craniata</taxon>
        <taxon>Vertebrata</taxon>
        <taxon>Euteleostomi</taxon>
        <taxon>Mammalia</taxon>
        <taxon>Eutheria</taxon>
        <taxon>Laurasiatheria</taxon>
        <taxon>Perissodactyla</taxon>
        <taxon>Equidae</taxon>
        <taxon>Equus</taxon>
    </lineage>
</organism>
<dbReference type="Gene3D" id="1.10.150.250">
    <property type="entry name" value="Flavinator of succinate dehydrogenase"/>
    <property type="match status" value="1"/>
</dbReference>
<dbReference type="InterPro" id="IPR005631">
    <property type="entry name" value="SDH"/>
</dbReference>
<dbReference type="FunFam" id="1.10.150.250:FF:000002">
    <property type="entry name" value="Succinate dehydrogenase assembly factor 2, mitochondrial"/>
    <property type="match status" value="1"/>
</dbReference>
<keyword evidence="7" id="KW-1185">Reference proteome</keyword>
<dbReference type="PANTHER" id="PTHR12469:SF2">
    <property type="entry name" value="SUCCINATE DEHYDROGENASE ASSEMBLY FACTOR 2, MITOCHONDRIAL"/>
    <property type="match status" value="1"/>
</dbReference>
<evidence type="ECO:0000256" key="1">
    <source>
        <dbReference type="ARBA" id="ARBA00004305"/>
    </source>
</evidence>
<dbReference type="InterPro" id="IPR028882">
    <property type="entry name" value="SDHAF2"/>
</dbReference>
<evidence type="ECO:0000313" key="7">
    <source>
        <dbReference type="Proteomes" id="UP000694387"/>
    </source>
</evidence>
<dbReference type="GO" id="GO:0006121">
    <property type="term" value="P:mitochondrial electron transport, succinate to ubiquinone"/>
    <property type="evidence" value="ECO:0007669"/>
    <property type="project" value="UniProtKB-UniRule"/>
</dbReference>
<comment type="subcellular location">
    <subcellularLocation>
        <location evidence="1 4">Mitochondrion matrix</location>
    </subcellularLocation>
</comment>
<dbReference type="GO" id="GO:0006099">
    <property type="term" value="P:tricarboxylic acid cycle"/>
    <property type="evidence" value="ECO:0007669"/>
    <property type="project" value="TreeGrafter"/>
</dbReference>
<dbReference type="GO" id="GO:0005759">
    <property type="term" value="C:mitochondrial matrix"/>
    <property type="evidence" value="ECO:0007669"/>
    <property type="project" value="UniProtKB-SubCell"/>
</dbReference>
<feature type="compositionally biased region" description="Pro residues" evidence="5">
    <location>
        <begin position="149"/>
        <end position="165"/>
    </location>
</feature>
<evidence type="ECO:0000313" key="6">
    <source>
        <dbReference type="Ensembl" id="ENSEASP00005045634.1"/>
    </source>
</evidence>
<evidence type="ECO:0000256" key="5">
    <source>
        <dbReference type="SAM" id="MobiDB-lite"/>
    </source>
</evidence>
<dbReference type="PANTHER" id="PTHR12469">
    <property type="entry name" value="PROTEIN EMI5 HOMOLOG, MITOCHONDRIAL"/>
    <property type="match status" value="1"/>
</dbReference>
<feature type="compositionally biased region" description="Pro residues" evidence="5">
    <location>
        <begin position="184"/>
        <end position="193"/>
    </location>
</feature>
<dbReference type="Proteomes" id="UP000694387">
    <property type="component" value="Chromosome 17"/>
</dbReference>
<evidence type="ECO:0000256" key="2">
    <source>
        <dbReference type="ARBA" id="ARBA00023128"/>
    </source>
</evidence>
<dbReference type="HAMAP" id="MF_03057">
    <property type="entry name" value="SDHAF2"/>
    <property type="match status" value="1"/>
</dbReference>
<dbReference type="GeneTree" id="ENSGT00390000001149"/>
<dbReference type="SUPFAM" id="SSF109910">
    <property type="entry name" value="YgfY-like"/>
    <property type="match status" value="1"/>
</dbReference>
<dbReference type="GO" id="GO:0034553">
    <property type="term" value="P:mitochondrial respiratory chain complex II assembly"/>
    <property type="evidence" value="ECO:0007669"/>
    <property type="project" value="TreeGrafter"/>
</dbReference>
<comment type="subunit">
    <text evidence="4">Interacts with SDHA within the SDH catalytic dimer.</text>
</comment>
<feature type="compositionally biased region" description="Low complexity" evidence="5">
    <location>
        <begin position="245"/>
        <end position="264"/>
    </location>
</feature>